<dbReference type="EMBL" id="BDQK01000001">
    <property type="protein sequence ID" value="GBF78879.1"/>
    <property type="molecule type" value="Genomic_DNA"/>
</dbReference>
<evidence type="ECO:0000313" key="2">
    <source>
        <dbReference type="Proteomes" id="UP000287247"/>
    </source>
</evidence>
<dbReference type="Proteomes" id="UP000287247">
    <property type="component" value="Unassembled WGS sequence"/>
</dbReference>
<evidence type="ECO:0000313" key="1">
    <source>
        <dbReference type="EMBL" id="GBF78879.1"/>
    </source>
</evidence>
<reference evidence="2" key="1">
    <citation type="submission" date="2017-05" db="EMBL/GenBank/DDBJ databases">
        <title>Physiological properties and genetic analysis related to exopolysaccharide production of fresh-water unicellular cyanobacterium Aphanothece sacrum, Suizenji Nori, that has been cultured as a food source in Japan.</title>
        <authorList>
            <person name="Kanesaki Y."/>
            <person name="Yoshikawa S."/>
            <person name="Ohki K."/>
        </authorList>
    </citation>
    <scope>NUCLEOTIDE SEQUENCE [LARGE SCALE GENOMIC DNA]</scope>
    <source>
        <strain evidence="2">FPU1</strain>
    </source>
</reference>
<accession>A0A401ICA4</accession>
<dbReference type="OrthoDB" id="427198at2"/>
<dbReference type="AlphaFoldDB" id="A0A401ICA4"/>
<comment type="caution">
    <text evidence="1">The sequence shown here is derived from an EMBL/GenBank/DDBJ whole genome shotgun (WGS) entry which is preliminary data.</text>
</comment>
<keyword evidence="2" id="KW-1185">Reference proteome</keyword>
<organism evidence="1 2">
    <name type="scientific">Aphanothece sacrum FPU1</name>
    <dbReference type="NCBI Taxonomy" id="1920663"/>
    <lineage>
        <taxon>Bacteria</taxon>
        <taxon>Bacillati</taxon>
        <taxon>Cyanobacteriota</taxon>
        <taxon>Cyanophyceae</taxon>
        <taxon>Oscillatoriophycideae</taxon>
        <taxon>Chroococcales</taxon>
        <taxon>Aphanothecaceae</taxon>
        <taxon>Aphanothece</taxon>
    </lineage>
</organism>
<protein>
    <submittedName>
        <fullName evidence="1">Uncharacterized protein</fullName>
    </submittedName>
</protein>
<proteinExistence type="predicted"/>
<sequence>MTNIGAVNRENNYQTTCYRRQGNQLLSPESCQVTMEFEHPENGLNWKIVTRSGQVHHYRNLGTGIQLWSHLSHQWVNVKQTDWFPEQEGILCWDDFCADWRELPLD</sequence>
<gene>
    <name evidence="1" type="ORF">AsFPU1_0269</name>
</gene>
<name>A0A401ICA4_APHSA</name>
<dbReference type="RefSeq" id="WP_124970045.1">
    <property type="nucleotide sequence ID" value="NZ_BDQK01000001.1"/>
</dbReference>